<keyword evidence="5 9" id="KW-0378">Hydrolase</keyword>
<dbReference type="InterPro" id="IPR017850">
    <property type="entry name" value="Alkaline_phosphatase_core_sf"/>
</dbReference>
<evidence type="ECO:0000313" key="10">
    <source>
        <dbReference type="Proteomes" id="UP000186309"/>
    </source>
</evidence>
<protein>
    <submittedName>
        <fullName evidence="9">Arylsulfatase</fullName>
        <ecNumber evidence="9">3.1.6.1</ecNumber>
    </submittedName>
</protein>
<dbReference type="PANTHER" id="PTHR42693">
    <property type="entry name" value="ARYLSULFATASE FAMILY MEMBER"/>
    <property type="match status" value="1"/>
</dbReference>
<proteinExistence type="inferred from homology"/>
<dbReference type="Pfam" id="PF00884">
    <property type="entry name" value="Sulfatase"/>
    <property type="match status" value="1"/>
</dbReference>
<dbReference type="Gene3D" id="3.30.1120.10">
    <property type="match status" value="1"/>
</dbReference>
<accession>A0A1U7CST0</accession>
<dbReference type="InterPro" id="IPR050738">
    <property type="entry name" value="Sulfatase"/>
</dbReference>
<evidence type="ECO:0000256" key="2">
    <source>
        <dbReference type="ARBA" id="ARBA00008779"/>
    </source>
</evidence>
<evidence type="ECO:0000256" key="3">
    <source>
        <dbReference type="ARBA" id="ARBA00022723"/>
    </source>
</evidence>
<dbReference type="SUPFAM" id="SSF53649">
    <property type="entry name" value="Alkaline phosphatase-like"/>
    <property type="match status" value="1"/>
</dbReference>
<sequence length="436" mass="48034">MKIRPLLVMLIAASAQSAAAAAEKPPNVVLIISDDHAWTDYSFNGHPHIRTPHIDGLAAQGLTYRRGYVPSSLCSPSLASILTGRYAHQHKVTSNDPPLPPGKTGKAAYDDAAFRGQRKEMVGFIESIPTIPRQLAQRGYVSFESGKWWGGNYKSGGFTSGMTHGDPDHGGRHGDVGLTIGRETMKPVFDFIDESTESGKPFFLWYAPMMPHQPHNPPARLLDKHQNKAPSLDVAKYWAMVEWFDETCGQLLDHLDAKGVAKDTLVVYLSDNGWIQDPAAPRYAPRSKQSQYDGGLRTPIILRWPGKIQPGESDRLASSIDLAPTILAAADLKPAPEMQGVNLLDASAVKAREAIFGEIFTHNAVDIHRPSTSLRYRWTIAGDWKLILPARQNEPDAPIELYNLAADPAESKNLAEQNSSKVAELRRLITNWWTPG</sequence>
<name>A0A1U7CST0_9BACT</name>
<evidence type="ECO:0000313" key="9">
    <source>
        <dbReference type="EMBL" id="APW61997.1"/>
    </source>
</evidence>
<dbReference type="EC" id="3.1.6.1" evidence="9"/>
<dbReference type="PANTHER" id="PTHR42693:SF42">
    <property type="entry name" value="ARYLSULFATASE G"/>
    <property type="match status" value="1"/>
</dbReference>
<keyword evidence="6" id="KW-0106">Calcium</keyword>
<dbReference type="GO" id="GO:0004065">
    <property type="term" value="F:arylsulfatase activity"/>
    <property type="evidence" value="ECO:0007669"/>
    <property type="project" value="UniProtKB-EC"/>
</dbReference>
<feature type="domain" description="Sulfatase N-terminal" evidence="8">
    <location>
        <begin position="26"/>
        <end position="331"/>
    </location>
</feature>
<evidence type="ECO:0000256" key="4">
    <source>
        <dbReference type="ARBA" id="ARBA00022729"/>
    </source>
</evidence>
<dbReference type="KEGG" id="pbor:BSF38_03529"/>
<dbReference type="EMBL" id="CP019082">
    <property type="protein sequence ID" value="APW61997.1"/>
    <property type="molecule type" value="Genomic_DNA"/>
</dbReference>
<dbReference type="GO" id="GO:0046872">
    <property type="term" value="F:metal ion binding"/>
    <property type="evidence" value="ECO:0007669"/>
    <property type="project" value="UniProtKB-KW"/>
</dbReference>
<evidence type="ECO:0000259" key="8">
    <source>
        <dbReference type="Pfam" id="PF00884"/>
    </source>
</evidence>
<evidence type="ECO:0000256" key="6">
    <source>
        <dbReference type="ARBA" id="ARBA00022837"/>
    </source>
</evidence>
<dbReference type="RefSeq" id="WP_076347759.1">
    <property type="nucleotide sequence ID" value="NZ_CP019082.1"/>
</dbReference>
<dbReference type="Gene3D" id="3.40.720.10">
    <property type="entry name" value="Alkaline Phosphatase, subunit A"/>
    <property type="match status" value="1"/>
</dbReference>
<dbReference type="STRING" id="1387353.BSF38_03529"/>
<comment type="similarity">
    <text evidence="2">Belongs to the sulfatase family.</text>
</comment>
<keyword evidence="10" id="KW-1185">Reference proteome</keyword>
<feature type="signal peptide" evidence="7">
    <location>
        <begin position="1"/>
        <end position="20"/>
    </location>
</feature>
<dbReference type="Proteomes" id="UP000186309">
    <property type="component" value="Chromosome"/>
</dbReference>
<reference evidence="10" key="1">
    <citation type="submission" date="2016-12" db="EMBL/GenBank/DDBJ databases">
        <title>Comparative genomics of four Isosphaeraceae planctomycetes: a common pool of plasmids and glycoside hydrolase genes.</title>
        <authorList>
            <person name="Ivanova A."/>
        </authorList>
    </citation>
    <scope>NUCLEOTIDE SEQUENCE [LARGE SCALE GENOMIC DNA]</scope>
    <source>
        <strain evidence="10">PX4</strain>
    </source>
</reference>
<evidence type="ECO:0000256" key="7">
    <source>
        <dbReference type="SAM" id="SignalP"/>
    </source>
</evidence>
<dbReference type="AlphaFoldDB" id="A0A1U7CST0"/>
<organism evidence="9 10">
    <name type="scientific">Paludisphaera borealis</name>
    <dbReference type="NCBI Taxonomy" id="1387353"/>
    <lineage>
        <taxon>Bacteria</taxon>
        <taxon>Pseudomonadati</taxon>
        <taxon>Planctomycetota</taxon>
        <taxon>Planctomycetia</taxon>
        <taxon>Isosphaerales</taxon>
        <taxon>Isosphaeraceae</taxon>
        <taxon>Paludisphaera</taxon>
    </lineage>
</organism>
<dbReference type="CDD" id="cd16027">
    <property type="entry name" value="SGSH"/>
    <property type="match status" value="1"/>
</dbReference>
<keyword evidence="4 7" id="KW-0732">Signal</keyword>
<keyword evidence="3" id="KW-0479">Metal-binding</keyword>
<evidence type="ECO:0000256" key="5">
    <source>
        <dbReference type="ARBA" id="ARBA00022801"/>
    </source>
</evidence>
<feature type="chain" id="PRO_5012188611" evidence="7">
    <location>
        <begin position="21"/>
        <end position="436"/>
    </location>
</feature>
<evidence type="ECO:0000256" key="1">
    <source>
        <dbReference type="ARBA" id="ARBA00001913"/>
    </source>
</evidence>
<dbReference type="InterPro" id="IPR000917">
    <property type="entry name" value="Sulfatase_N"/>
</dbReference>
<gene>
    <name evidence="9" type="primary">atsA_6</name>
    <name evidence="9" type="ORF">BSF38_03529</name>
</gene>
<comment type="cofactor">
    <cofactor evidence="1">
        <name>Ca(2+)</name>
        <dbReference type="ChEBI" id="CHEBI:29108"/>
    </cofactor>
</comment>